<protein>
    <recommendedName>
        <fullName evidence="2">MULE transposase domain-containing protein</fullName>
    </recommendedName>
</protein>
<reference evidence="1" key="1">
    <citation type="submission" date="2018-04" db="EMBL/GenBank/DDBJ databases">
        <title>Transcriptome of Schizaphis graminum biotype I.</title>
        <authorList>
            <person name="Scully E.D."/>
            <person name="Geib S.M."/>
            <person name="Palmer N.A."/>
            <person name="Koch K."/>
            <person name="Bradshaw J."/>
            <person name="Heng-Moss T."/>
            <person name="Sarath G."/>
        </authorList>
    </citation>
    <scope>NUCLEOTIDE SEQUENCE</scope>
</reference>
<dbReference type="AlphaFoldDB" id="A0A2S2P7X0"/>
<name>A0A2S2P7X0_SCHGA</name>
<proteinExistence type="predicted"/>
<gene>
    <name evidence="1" type="ORF">g.111802</name>
</gene>
<evidence type="ECO:0008006" key="2">
    <source>
        <dbReference type="Google" id="ProtNLM"/>
    </source>
</evidence>
<accession>A0A2S2P7X0</accession>
<dbReference type="EMBL" id="GGMR01012932">
    <property type="protein sequence ID" value="MBY25551.1"/>
    <property type="molecule type" value="Transcribed_RNA"/>
</dbReference>
<sequence>MYPAPRYLHLDFELGVINAAKNILGNYITINGCFYHLCQSTHRKLQKLGLETIYKEDSKFRKYCGMIDSLAFLPLDKMLDGMTCLKENIPPHAEDLLFYFDYYYVNGTYRRVGIASSLRLRKIPPIFPLSTWNVHELTSHQQFHRGL</sequence>
<organism evidence="1">
    <name type="scientific">Schizaphis graminum</name>
    <name type="common">Green bug aphid</name>
    <dbReference type="NCBI Taxonomy" id="13262"/>
    <lineage>
        <taxon>Eukaryota</taxon>
        <taxon>Metazoa</taxon>
        <taxon>Ecdysozoa</taxon>
        <taxon>Arthropoda</taxon>
        <taxon>Hexapoda</taxon>
        <taxon>Insecta</taxon>
        <taxon>Pterygota</taxon>
        <taxon>Neoptera</taxon>
        <taxon>Paraneoptera</taxon>
        <taxon>Hemiptera</taxon>
        <taxon>Sternorrhyncha</taxon>
        <taxon>Aphidomorpha</taxon>
        <taxon>Aphidoidea</taxon>
        <taxon>Aphididae</taxon>
        <taxon>Aphidini</taxon>
        <taxon>Schizaphis</taxon>
    </lineage>
</organism>
<evidence type="ECO:0000313" key="1">
    <source>
        <dbReference type="EMBL" id="MBY25551.1"/>
    </source>
</evidence>